<dbReference type="InterPro" id="IPR025751">
    <property type="entry name" value="RsbRD_N_dom"/>
</dbReference>
<dbReference type="InterPro" id="IPR051448">
    <property type="entry name" value="CdaR-like_regulators"/>
</dbReference>
<proteinExistence type="predicted"/>
<evidence type="ECO:0000313" key="3">
    <source>
        <dbReference type="EMBL" id="GAA2071465.1"/>
    </source>
</evidence>
<dbReference type="Gene3D" id="1.10.10.2840">
    <property type="entry name" value="PucR C-terminal helix-turn-helix domain"/>
    <property type="match status" value="1"/>
</dbReference>
<dbReference type="PANTHER" id="PTHR33744:SF1">
    <property type="entry name" value="DNA-BINDING TRANSCRIPTIONAL ACTIVATOR ADER"/>
    <property type="match status" value="1"/>
</dbReference>
<dbReference type="Pfam" id="PF13556">
    <property type="entry name" value="HTH_30"/>
    <property type="match status" value="1"/>
</dbReference>
<evidence type="ECO:0000313" key="4">
    <source>
        <dbReference type="Proteomes" id="UP001500016"/>
    </source>
</evidence>
<dbReference type="PANTHER" id="PTHR33744">
    <property type="entry name" value="CARBOHYDRATE DIACID REGULATOR"/>
    <property type="match status" value="1"/>
</dbReference>
<name>A0ABP5HEP8_9ACTN</name>
<dbReference type="Proteomes" id="UP001500016">
    <property type="component" value="Unassembled WGS sequence"/>
</dbReference>
<dbReference type="InterPro" id="IPR042070">
    <property type="entry name" value="PucR_C-HTH_sf"/>
</dbReference>
<reference evidence="4" key="1">
    <citation type="journal article" date="2019" name="Int. J. Syst. Evol. Microbiol.">
        <title>The Global Catalogue of Microorganisms (GCM) 10K type strain sequencing project: providing services to taxonomists for standard genome sequencing and annotation.</title>
        <authorList>
            <consortium name="The Broad Institute Genomics Platform"/>
            <consortium name="The Broad Institute Genome Sequencing Center for Infectious Disease"/>
            <person name="Wu L."/>
            <person name="Ma J."/>
        </authorList>
    </citation>
    <scope>NUCLEOTIDE SEQUENCE [LARGE SCALE GENOMIC DNA]</scope>
    <source>
        <strain evidence="4">JCM 15478</strain>
    </source>
</reference>
<protein>
    <submittedName>
        <fullName evidence="3">Helix-turn-helix domain-containing protein</fullName>
    </submittedName>
</protein>
<sequence length="427" mass="45922">MADHRRHPHRRQRQATHSAPLIGGVPVDVRLGRAVPALARRMVALFTERLPTYAMLPGEELAGDITRACEENLRVVVRSLRTGRFPSPGDGELEELARSASRRAEEGIPLSAVLSAYHLGWRLGLDEVLADAGPEDLPAVLEVQDLLLEQLQLVTSVVTDAYQEVREAVHGQELAARHALLSALLDGQDAAEAAQRAGLRRAPAYTVLTLALGEHPDEHRPGVSAAVAARRKVHRAQAELDHHTRGEALYALGPHGGRVLLPAEEPERALHEGWPELTGLLARVASRAGARVHAGVAAAAHDAVAGAVRESEEVLGVVRASGRAPGAYRVLDVLIDYQLSRPGPARDRLAGLLAPLRGHPVLLETLRTYAAHAFSRRATAEALHVHPNTVDYRLRRVTRLTGLETASQPGLLELQAALTAYGVSEGA</sequence>
<dbReference type="EMBL" id="BAAAPE010000007">
    <property type="protein sequence ID" value="GAA2071465.1"/>
    <property type="molecule type" value="Genomic_DNA"/>
</dbReference>
<comment type="caution">
    <text evidence="3">The sequence shown here is derived from an EMBL/GenBank/DDBJ whole genome shotgun (WGS) entry which is preliminary data.</text>
</comment>
<accession>A0ABP5HEP8</accession>
<organism evidence="3 4">
    <name type="scientific">Streptomyces albiaxialis</name>
    <dbReference type="NCBI Taxonomy" id="329523"/>
    <lineage>
        <taxon>Bacteria</taxon>
        <taxon>Bacillati</taxon>
        <taxon>Actinomycetota</taxon>
        <taxon>Actinomycetes</taxon>
        <taxon>Kitasatosporales</taxon>
        <taxon>Streptomycetaceae</taxon>
        <taxon>Streptomyces</taxon>
    </lineage>
</organism>
<evidence type="ECO:0000259" key="2">
    <source>
        <dbReference type="Pfam" id="PF14361"/>
    </source>
</evidence>
<feature type="domain" description="RsbT co-antagonist protein RsbRD N-terminal" evidence="2">
    <location>
        <begin position="36"/>
        <end position="177"/>
    </location>
</feature>
<dbReference type="InterPro" id="IPR025736">
    <property type="entry name" value="PucR_C-HTH_dom"/>
</dbReference>
<dbReference type="Pfam" id="PF14361">
    <property type="entry name" value="RsbRD_N"/>
    <property type="match status" value="1"/>
</dbReference>
<feature type="domain" description="PucR C-terminal helix-turn-helix" evidence="1">
    <location>
        <begin position="362"/>
        <end position="420"/>
    </location>
</feature>
<gene>
    <name evidence="3" type="ORF">GCM10009801_23130</name>
</gene>
<evidence type="ECO:0000259" key="1">
    <source>
        <dbReference type="Pfam" id="PF13556"/>
    </source>
</evidence>
<keyword evidence="4" id="KW-1185">Reference proteome</keyword>